<dbReference type="Proteomes" id="UP000011115">
    <property type="component" value="Unassembled WGS sequence"/>
</dbReference>
<dbReference type="Gramene" id="PGSC0003DMT400089513">
    <property type="protein sequence ID" value="PGSC0003DMT400089513"/>
    <property type="gene ID" value="PGSC0003DMG400039084"/>
</dbReference>
<reference evidence="2" key="1">
    <citation type="journal article" date="2011" name="Nature">
        <title>Genome sequence and analysis of the tuber crop potato.</title>
        <authorList>
            <consortium name="The Potato Genome Sequencing Consortium"/>
        </authorList>
    </citation>
    <scope>NUCLEOTIDE SEQUENCE [LARGE SCALE GENOMIC DNA]</scope>
    <source>
        <strain evidence="2">cv. DM1-3 516 R44</strain>
    </source>
</reference>
<keyword evidence="2" id="KW-1185">Reference proteome</keyword>
<dbReference type="HOGENOM" id="CLU_049105_0_0_1"/>
<reference evidence="1" key="2">
    <citation type="submission" date="2015-06" db="UniProtKB">
        <authorList>
            <consortium name="EnsemblPlants"/>
        </authorList>
    </citation>
    <scope>IDENTIFICATION</scope>
    <source>
        <strain evidence="1">DM1-3 516 R44</strain>
    </source>
</reference>
<protein>
    <submittedName>
        <fullName evidence="1">Uncharacterized protein</fullName>
    </submittedName>
</protein>
<accession>M1DIB5</accession>
<name>M1DIB5_SOLTU</name>
<dbReference type="AlphaFoldDB" id="M1DIB5"/>
<evidence type="ECO:0000313" key="2">
    <source>
        <dbReference type="Proteomes" id="UP000011115"/>
    </source>
</evidence>
<proteinExistence type="predicted"/>
<evidence type="ECO:0000313" key="1">
    <source>
        <dbReference type="EnsemblPlants" id="PGSC0003DMT400089513"/>
    </source>
</evidence>
<dbReference type="EnsemblPlants" id="PGSC0003DMT400089513">
    <property type="protein sequence ID" value="PGSC0003DMT400089513"/>
    <property type="gene ID" value="PGSC0003DMG400039084"/>
</dbReference>
<dbReference type="InParanoid" id="M1DIB5"/>
<sequence length="255" mass="29236">MELTEDELMLELHRINQEMREVEERAIEVEFTTAVSLAKLDVEIKTKKNLKALGILQPLEETTSRVEHENAHKTCAYHTDQKGHTIEECVKWKTAIHDLINNENISRLLGNYTLLTCDQLETGMLVTEHTLFRCHYFTPFEDPQWTVYYKLVRGGILTPTKEKTGMVSAFEGEIFEACPYHGTGDHNIEKYLEVIYVDKLAGHPYFTRSKATKDSFPDQSSEKEKPVMGDNNEEIVLTDVVMAQPAVADQNKLIM</sequence>
<dbReference type="PaxDb" id="4113-PGSC0003DMT400089513"/>
<organism evidence="1 2">
    <name type="scientific">Solanum tuberosum</name>
    <name type="common">Potato</name>
    <dbReference type="NCBI Taxonomy" id="4113"/>
    <lineage>
        <taxon>Eukaryota</taxon>
        <taxon>Viridiplantae</taxon>
        <taxon>Streptophyta</taxon>
        <taxon>Embryophyta</taxon>
        <taxon>Tracheophyta</taxon>
        <taxon>Spermatophyta</taxon>
        <taxon>Magnoliopsida</taxon>
        <taxon>eudicotyledons</taxon>
        <taxon>Gunneridae</taxon>
        <taxon>Pentapetalae</taxon>
        <taxon>asterids</taxon>
        <taxon>lamiids</taxon>
        <taxon>Solanales</taxon>
        <taxon>Solanaceae</taxon>
        <taxon>Solanoideae</taxon>
        <taxon>Solaneae</taxon>
        <taxon>Solanum</taxon>
    </lineage>
</organism>